<dbReference type="EMBL" id="AP025226">
    <property type="protein sequence ID" value="BDB98677.1"/>
    <property type="molecule type" value="Genomic_DNA"/>
</dbReference>
<gene>
    <name evidence="1" type="ORF">SACC_16940</name>
</gene>
<organism evidence="1 2">
    <name type="scientific">Saccharolobus caldissimus</name>
    <dbReference type="NCBI Taxonomy" id="1702097"/>
    <lineage>
        <taxon>Archaea</taxon>
        <taxon>Thermoproteota</taxon>
        <taxon>Thermoprotei</taxon>
        <taxon>Sulfolobales</taxon>
        <taxon>Sulfolobaceae</taxon>
        <taxon>Saccharolobus</taxon>
    </lineage>
</organism>
<evidence type="ECO:0000313" key="2">
    <source>
        <dbReference type="Proteomes" id="UP001319921"/>
    </source>
</evidence>
<dbReference type="Proteomes" id="UP001319921">
    <property type="component" value="Chromosome"/>
</dbReference>
<dbReference type="KEGG" id="scas:SACC_16940"/>
<dbReference type="AlphaFoldDB" id="A0AAQ4CS96"/>
<sequence>MRLYEIDELVNMLKEAGFKAIEMYDTLTFKKFDLMSSNRVTIISLKNSLLSIGILTLT</sequence>
<proteinExistence type="predicted"/>
<name>A0AAQ4CS96_9CREN</name>
<reference evidence="1 2" key="1">
    <citation type="journal article" date="2022" name="Microbiol. Resour. Announc.">
        <title>Complete Genome Sequence of the Hyperthermophilic and Acidophilic Archaeon Saccharolobus caldissimus Strain HS-3T.</title>
        <authorList>
            <person name="Sakai H.D."/>
            <person name="Kurosawa N."/>
        </authorList>
    </citation>
    <scope>NUCLEOTIDE SEQUENCE [LARGE SCALE GENOMIC DNA]</scope>
    <source>
        <strain evidence="1 2">JCM32116</strain>
    </source>
</reference>
<keyword evidence="2" id="KW-1185">Reference proteome</keyword>
<accession>A0AAQ4CS96</accession>
<evidence type="ECO:0000313" key="1">
    <source>
        <dbReference type="EMBL" id="BDB98677.1"/>
    </source>
</evidence>
<protein>
    <submittedName>
        <fullName evidence="1">Uncharacterized protein</fullName>
    </submittedName>
</protein>